<dbReference type="AlphaFoldDB" id="E4V4S6"/>
<name>E4V4S6_ARTGP</name>
<evidence type="ECO:0000256" key="1">
    <source>
        <dbReference type="SAM" id="SignalP"/>
    </source>
</evidence>
<dbReference type="eggNOG" id="ENOG502RQUR">
    <property type="taxonomic scope" value="Eukaryota"/>
</dbReference>
<evidence type="ECO:0000313" key="2">
    <source>
        <dbReference type="EMBL" id="EFR05000.1"/>
    </source>
</evidence>
<dbReference type="Proteomes" id="UP000002669">
    <property type="component" value="Unassembled WGS sequence"/>
</dbReference>
<dbReference type="EMBL" id="DS989829">
    <property type="protein sequence ID" value="EFR05000.1"/>
    <property type="molecule type" value="Genomic_DNA"/>
</dbReference>
<feature type="chain" id="PRO_5003190969" evidence="1">
    <location>
        <begin position="18"/>
        <end position="219"/>
    </location>
</feature>
<accession>E4V4S6</accession>
<dbReference type="RefSeq" id="XP_003169835.1">
    <property type="nucleotide sequence ID" value="XM_003169787.1"/>
</dbReference>
<dbReference type="HOGENOM" id="CLU_109499_0_0_1"/>
<organism evidence="3">
    <name type="scientific">Arthroderma gypseum (strain ATCC MYA-4604 / CBS 118893)</name>
    <name type="common">Microsporum gypseum</name>
    <dbReference type="NCBI Taxonomy" id="535722"/>
    <lineage>
        <taxon>Eukaryota</taxon>
        <taxon>Fungi</taxon>
        <taxon>Dikarya</taxon>
        <taxon>Ascomycota</taxon>
        <taxon>Pezizomycotina</taxon>
        <taxon>Eurotiomycetes</taxon>
        <taxon>Eurotiomycetidae</taxon>
        <taxon>Onygenales</taxon>
        <taxon>Arthrodermataceae</taxon>
        <taxon>Nannizzia</taxon>
    </lineage>
</organism>
<sequence length="219" mass="24585">MRMYLLLTPLLSYLAMGAKTSASSDRSRFHQRVEDVAIVDDSVATHLQHVLEGNPLRDLIPSNFLPPFAFDGQPLSSGPHNQKHRAGRVSRRTTQSPVKNIISMESIILLLHVIGAAESAEQVTNLCETVNFKRITDNGLDGAMLESMICKRNDLEFYLPANSEAVKELLSTWYMGLWMQILYVAFAGHYPDLCKIFETKKMSVINMNGTFLEHVLCSL</sequence>
<reference evidence="3" key="1">
    <citation type="journal article" date="2012" name="MBio">
        <title>Comparative genome analysis of Trichophyton rubrum and related dermatophytes reveals candidate genes involved in infection.</title>
        <authorList>
            <person name="Martinez D.A."/>
            <person name="Oliver B.G."/>
            <person name="Graeser Y."/>
            <person name="Goldberg J.M."/>
            <person name="Li W."/>
            <person name="Martinez-Rossi N.M."/>
            <person name="Monod M."/>
            <person name="Shelest E."/>
            <person name="Barton R.C."/>
            <person name="Birch E."/>
            <person name="Brakhage A.A."/>
            <person name="Chen Z."/>
            <person name="Gurr S.J."/>
            <person name="Heiman D."/>
            <person name="Heitman J."/>
            <person name="Kosti I."/>
            <person name="Rossi A."/>
            <person name="Saif S."/>
            <person name="Samalova M."/>
            <person name="Saunders C.W."/>
            <person name="Shea T."/>
            <person name="Summerbell R.C."/>
            <person name="Xu J."/>
            <person name="Young S."/>
            <person name="Zeng Q."/>
            <person name="Birren B.W."/>
            <person name="Cuomo C.A."/>
            <person name="White T.C."/>
        </authorList>
    </citation>
    <scope>NUCLEOTIDE SEQUENCE [LARGE SCALE GENOMIC DNA]</scope>
    <source>
        <strain evidence="3">ATCC MYA-4604 / CBS 118893</strain>
    </source>
</reference>
<proteinExistence type="predicted"/>
<keyword evidence="3" id="KW-1185">Reference proteome</keyword>
<feature type="signal peptide" evidence="1">
    <location>
        <begin position="1"/>
        <end position="17"/>
    </location>
</feature>
<dbReference type="OMA" id="MICKRND"/>
<keyword evidence="1" id="KW-0732">Signal</keyword>
<evidence type="ECO:0000313" key="3">
    <source>
        <dbReference type="Proteomes" id="UP000002669"/>
    </source>
</evidence>
<dbReference type="OrthoDB" id="4171649at2759"/>
<gene>
    <name evidence="2" type="ORF">MGYG_08003</name>
</gene>
<dbReference type="InParanoid" id="E4V4S6"/>
<dbReference type="VEuPathDB" id="FungiDB:MGYG_08003"/>
<protein>
    <submittedName>
        <fullName evidence="2">Uncharacterized protein</fullName>
    </submittedName>
</protein>
<dbReference type="GeneID" id="10025067"/>